<dbReference type="Pfam" id="PF14136">
    <property type="entry name" value="DUF4303"/>
    <property type="match status" value="1"/>
</dbReference>
<name>A0ABW4RN09_9BACL</name>
<organism evidence="1 2">
    <name type="scientific">Paenibacillus wenxiniae</name>
    <dbReference type="NCBI Taxonomy" id="1636843"/>
    <lineage>
        <taxon>Bacteria</taxon>
        <taxon>Bacillati</taxon>
        <taxon>Bacillota</taxon>
        <taxon>Bacilli</taxon>
        <taxon>Bacillales</taxon>
        <taxon>Paenibacillaceae</taxon>
        <taxon>Paenibacillus</taxon>
    </lineage>
</organism>
<dbReference type="Proteomes" id="UP001597233">
    <property type="component" value="Unassembled WGS sequence"/>
</dbReference>
<dbReference type="RefSeq" id="WP_347326336.1">
    <property type="nucleotide sequence ID" value="NZ_JBCGUH010000011.1"/>
</dbReference>
<dbReference type="InterPro" id="IPR025409">
    <property type="entry name" value="DUF4303"/>
</dbReference>
<comment type="caution">
    <text evidence="1">The sequence shown here is derived from an EMBL/GenBank/DDBJ whole genome shotgun (WGS) entry which is preliminary data.</text>
</comment>
<sequence length="184" mass="21080">MNDFFTAFQKELTHAVHTDFTQLAQQLKSETIYAIALVTDSDAGTVYMAVNTEEGLQRKIEHDKNEGDPDTETYRATLRWVPDEWTYSDGDLKPSQLAKVSRILMEREDYSEESQSEFYEVATAALQQLDQEGLFIDHALRDQLTLFLSVVDDDRVDAIENYSAKLLNSEAVYEQFAKRYDGVS</sequence>
<dbReference type="EMBL" id="JBHUEH010000029">
    <property type="protein sequence ID" value="MFD1887608.1"/>
    <property type="molecule type" value="Genomic_DNA"/>
</dbReference>
<accession>A0ABW4RN09</accession>
<evidence type="ECO:0000313" key="2">
    <source>
        <dbReference type="Proteomes" id="UP001597233"/>
    </source>
</evidence>
<proteinExistence type="predicted"/>
<protein>
    <submittedName>
        <fullName evidence="1">DUF4303 domain-containing protein</fullName>
    </submittedName>
</protein>
<keyword evidence="2" id="KW-1185">Reference proteome</keyword>
<reference evidence="2" key="1">
    <citation type="journal article" date="2019" name="Int. J. Syst. Evol. Microbiol.">
        <title>The Global Catalogue of Microorganisms (GCM) 10K type strain sequencing project: providing services to taxonomists for standard genome sequencing and annotation.</title>
        <authorList>
            <consortium name="The Broad Institute Genomics Platform"/>
            <consortium name="The Broad Institute Genome Sequencing Center for Infectious Disease"/>
            <person name="Wu L."/>
            <person name="Ma J."/>
        </authorList>
    </citation>
    <scope>NUCLEOTIDE SEQUENCE [LARGE SCALE GENOMIC DNA]</scope>
    <source>
        <strain evidence="2">CCUG 54950</strain>
    </source>
</reference>
<gene>
    <name evidence="1" type="ORF">ACFSC9_19130</name>
</gene>
<evidence type="ECO:0000313" key="1">
    <source>
        <dbReference type="EMBL" id="MFD1887608.1"/>
    </source>
</evidence>